<evidence type="ECO:0000313" key="2">
    <source>
        <dbReference type="EMBL" id="TBO29225.1"/>
    </source>
</evidence>
<organism evidence="2 3">
    <name type="scientific">Aquabacterium lacunae</name>
    <dbReference type="NCBI Taxonomy" id="2528630"/>
    <lineage>
        <taxon>Bacteria</taxon>
        <taxon>Pseudomonadati</taxon>
        <taxon>Pseudomonadota</taxon>
        <taxon>Betaproteobacteria</taxon>
        <taxon>Burkholderiales</taxon>
        <taxon>Aquabacterium</taxon>
    </lineage>
</organism>
<dbReference type="AlphaFoldDB" id="A0A4Q9GW29"/>
<dbReference type="RefSeq" id="WP_130968521.1">
    <property type="nucleotide sequence ID" value="NZ_SIXI01000005.1"/>
</dbReference>
<reference evidence="2 3" key="1">
    <citation type="submission" date="2019-02" db="EMBL/GenBank/DDBJ databases">
        <title>Aquabacterium sp. strain KMB7.</title>
        <authorList>
            <person name="Chen W.-M."/>
        </authorList>
    </citation>
    <scope>NUCLEOTIDE SEQUENCE [LARGE SCALE GENOMIC DNA]</scope>
    <source>
        <strain evidence="2 3">KMB7</strain>
    </source>
</reference>
<evidence type="ECO:0000256" key="1">
    <source>
        <dbReference type="SAM" id="MobiDB-lite"/>
    </source>
</evidence>
<dbReference type="PROSITE" id="PS00018">
    <property type="entry name" value="EF_HAND_1"/>
    <property type="match status" value="1"/>
</dbReference>
<name>A0A4Q9GW29_9BURK</name>
<comment type="caution">
    <text evidence="2">The sequence shown here is derived from an EMBL/GenBank/DDBJ whole genome shotgun (WGS) entry which is preliminary data.</text>
</comment>
<feature type="region of interest" description="Disordered" evidence="1">
    <location>
        <begin position="187"/>
        <end position="206"/>
    </location>
</feature>
<keyword evidence="3" id="KW-1185">Reference proteome</keyword>
<gene>
    <name evidence="2" type="ORF">EYS42_12490</name>
</gene>
<evidence type="ECO:0000313" key="3">
    <source>
        <dbReference type="Proteomes" id="UP000292120"/>
    </source>
</evidence>
<sequence length="206" mass="22959">MTPWPFTATHIRSRARARRALQRQPARLLGLMALSCLLLALMPLPSLAHPTGDSHLRLQVLPGQQLTVQWDLALRDLDDELLLDSNEDGQLSAEEVRPRWAELLSWAQSQLAVRSAAGACTATPQPTQTARDAPELWRHDDGVHARLRWHLQCPSLNALTVHYQALSPTPDSPHRAVVRLMGQGPMQRVLMGGPRTQHTFRTHDGA</sequence>
<proteinExistence type="predicted"/>
<accession>A0A4Q9GW29</accession>
<dbReference type="InterPro" id="IPR018247">
    <property type="entry name" value="EF_Hand_1_Ca_BS"/>
</dbReference>
<protein>
    <submittedName>
        <fullName evidence="2">Uncharacterized protein</fullName>
    </submittedName>
</protein>
<dbReference type="EMBL" id="SIXI01000005">
    <property type="protein sequence ID" value="TBO29225.1"/>
    <property type="molecule type" value="Genomic_DNA"/>
</dbReference>
<dbReference type="Proteomes" id="UP000292120">
    <property type="component" value="Unassembled WGS sequence"/>
</dbReference>